<name>A0A8B6CZU2_MYTGA</name>
<feature type="region of interest" description="Disordered" evidence="1">
    <location>
        <begin position="70"/>
        <end position="144"/>
    </location>
</feature>
<gene>
    <name evidence="3" type="ORF">MGAL_10B059414</name>
</gene>
<comment type="caution">
    <text evidence="3">The sequence shown here is derived from an EMBL/GenBank/DDBJ whole genome shotgun (WGS) entry which is preliminary data.</text>
</comment>
<evidence type="ECO:0000313" key="3">
    <source>
        <dbReference type="EMBL" id="VDI11478.1"/>
    </source>
</evidence>
<proteinExistence type="predicted"/>
<accession>A0A8B6CZU2</accession>
<sequence length="144" mass="16651">MSVDFSGTRPRVKVTALSHLNTLVTKLNMKLYQHVFALYLLFVITGEVGNFINSIFVSRHQLVLHNSALLLPGAEAGGRKRKQKGRKRQGENNDQEHTNNKRPSTEEKHEKGQARRQRDQERAKERKKKGSKGRRRDKRSYDSE</sequence>
<evidence type="ECO:0000313" key="4">
    <source>
        <dbReference type="Proteomes" id="UP000596742"/>
    </source>
</evidence>
<keyword evidence="2" id="KW-0812">Transmembrane</keyword>
<dbReference type="OrthoDB" id="5986704at2759"/>
<dbReference type="Proteomes" id="UP000596742">
    <property type="component" value="Unassembled WGS sequence"/>
</dbReference>
<dbReference type="AlphaFoldDB" id="A0A8B6CZU2"/>
<evidence type="ECO:0000256" key="2">
    <source>
        <dbReference type="SAM" id="Phobius"/>
    </source>
</evidence>
<feature type="transmembrane region" description="Helical" evidence="2">
    <location>
        <begin position="36"/>
        <end position="56"/>
    </location>
</feature>
<keyword evidence="2" id="KW-0472">Membrane</keyword>
<reference evidence="3" key="1">
    <citation type="submission" date="2018-11" db="EMBL/GenBank/DDBJ databases">
        <authorList>
            <person name="Alioto T."/>
            <person name="Alioto T."/>
        </authorList>
    </citation>
    <scope>NUCLEOTIDE SEQUENCE</scope>
</reference>
<keyword evidence="2" id="KW-1133">Transmembrane helix</keyword>
<dbReference type="EMBL" id="UYJE01002528">
    <property type="protein sequence ID" value="VDI11478.1"/>
    <property type="molecule type" value="Genomic_DNA"/>
</dbReference>
<keyword evidence="4" id="KW-1185">Reference proteome</keyword>
<protein>
    <submittedName>
        <fullName evidence="3">Uncharacterized protein</fullName>
    </submittedName>
</protein>
<feature type="compositionally biased region" description="Basic residues" evidence="1">
    <location>
        <begin position="125"/>
        <end position="138"/>
    </location>
</feature>
<feature type="compositionally biased region" description="Basic and acidic residues" evidence="1">
    <location>
        <begin position="88"/>
        <end position="124"/>
    </location>
</feature>
<organism evidence="3 4">
    <name type="scientific">Mytilus galloprovincialis</name>
    <name type="common">Mediterranean mussel</name>
    <dbReference type="NCBI Taxonomy" id="29158"/>
    <lineage>
        <taxon>Eukaryota</taxon>
        <taxon>Metazoa</taxon>
        <taxon>Spiralia</taxon>
        <taxon>Lophotrochozoa</taxon>
        <taxon>Mollusca</taxon>
        <taxon>Bivalvia</taxon>
        <taxon>Autobranchia</taxon>
        <taxon>Pteriomorphia</taxon>
        <taxon>Mytilida</taxon>
        <taxon>Mytiloidea</taxon>
        <taxon>Mytilidae</taxon>
        <taxon>Mytilinae</taxon>
        <taxon>Mytilus</taxon>
    </lineage>
</organism>
<evidence type="ECO:0000256" key="1">
    <source>
        <dbReference type="SAM" id="MobiDB-lite"/>
    </source>
</evidence>